<keyword evidence="6 8" id="KW-0472">Membrane</keyword>
<evidence type="ECO:0000313" key="9">
    <source>
        <dbReference type="Ensembl" id="ENSAOWP00000002703.1"/>
    </source>
</evidence>
<feature type="transmembrane region" description="Helical" evidence="8">
    <location>
        <begin position="62"/>
        <end position="82"/>
    </location>
</feature>
<dbReference type="InterPro" id="IPR036458">
    <property type="entry name" value="Na:dicarbo_symporter_sf"/>
</dbReference>
<feature type="transmembrane region" description="Helical" evidence="8">
    <location>
        <begin position="261"/>
        <end position="282"/>
    </location>
</feature>
<dbReference type="Proteomes" id="UP000694424">
    <property type="component" value="Unplaced"/>
</dbReference>
<evidence type="ECO:0000313" key="10">
    <source>
        <dbReference type="Proteomes" id="UP000694424"/>
    </source>
</evidence>
<dbReference type="GO" id="GO:0015175">
    <property type="term" value="F:neutral L-amino acid transmembrane transporter activity"/>
    <property type="evidence" value="ECO:0007669"/>
    <property type="project" value="TreeGrafter"/>
</dbReference>
<evidence type="ECO:0000256" key="1">
    <source>
        <dbReference type="ARBA" id="ARBA00004141"/>
    </source>
</evidence>
<evidence type="ECO:0000256" key="5">
    <source>
        <dbReference type="ARBA" id="ARBA00022989"/>
    </source>
</evidence>
<dbReference type="InterPro" id="IPR050746">
    <property type="entry name" value="DAACS"/>
</dbReference>
<organism evidence="9 10">
    <name type="scientific">Apteryx owenii</name>
    <name type="common">Little spotted kiwi</name>
    <dbReference type="NCBI Taxonomy" id="8824"/>
    <lineage>
        <taxon>Eukaryota</taxon>
        <taxon>Metazoa</taxon>
        <taxon>Chordata</taxon>
        <taxon>Craniata</taxon>
        <taxon>Vertebrata</taxon>
        <taxon>Euteleostomi</taxon>
        <taxon>Archelosauria</taxon>
        <taxon>Archosauria</taxon>
        <taxon>Dinosauria</taxon>
        <taxon>Saurischia</taxon>
        <taxon>Theropoda</taxon>
        <taxon>Coelurosauria</taxon>
        <taxon>Aves</taxon>
        <taxon>Palaeognathae</taxon>
        <taxon>Apterygiformes</taxon>
        <taxon>Apterygidae</taxon>
        <taxon>Apteryx</taxon>
    </lineage>
</organism>
<comment type="similarity">
    <text evidence="8">Belongs to the dicarboxylate/amino acid:cation symporter (DAACS) (TC 2.A.23) family.</text>
</comment>
<keyword evidence="10" id="KW-1185">Reference proteome</keyword>
<feature type="transmembrane region" description="Helical" evidence="8">
    <location>
        <begin position="20"/>
        <end position="41"/>
    </location>
</feature>
<evidence type="ECO:0000256" key="3">
    <source>
        <dbReference type="ARBA" id="ARBA00022692"/>
    </source>
</evidence>
<keyword evidence="2 8" id="KW-0813">Transport</keyword>
<name>A0A8B9NZ69_APTOW</name>
<feature type="transmembrane region" description="Helical" evidence="8">
    <location>
        <begin position="97"/>
        <end position="116"/>
    </location>
</feature>
<sequence length="593" mass="64283">MAVAFDAILARVKDVCKRNGLLILSVLSVTVGCLLGFFLRTRRLSQQEISYFQFPGELLMRMLKMLILPLVVSSLMSGLAALDAKTSSRLGIITITYYLWTTFVAVIVGIIMVSIIHPGGAAQKESTEEGRKQIMSSADALLDLIRNMFPANLVEATFKQYRTKTISIIKSSKASPESTTRHVIIYGVQDENGSNVQNFALDITPPPEVIYKSEPGTSDGMNVLGIVIFSATMGIMLGRMGSSGVPLVSFCQCLNESVMKIVAVAVWYFPFGIVFLIAGKILEMDDPSTIGKKLGFYAITVVCGLVVHGLFILPMTYFFITKKNPIVFMRGILQALLIALATSSRYSAVSILSGTKGSELPDLGPGHFGGFSSATLPITFKCLLENNHVDRRIARFVLPVGATINMDGTALYEAVAAIFIAQVNNYELDFGQIITISITATAASIGAAGIPQAGLVTMVIVLTSVGLPTDDITLIIAVDWALDRFRTMINVLGDALAAGIMAHICRKEFIKDSEEVPLIGESKPLNVHQIVACQRNGCVKTMNESHGPETGKGFQHHIPVQVEQEESPAENHTKKSNSKDHCTIEINELETNV</sequence>
<dbReference type="GO" id="GO:0015501">
    <property type="term" value="F:glutamate:sodium symporter activity"/>
    <property type="evidence" value="ECO:0007669"/>
    <property type="project" value="TreeGrafter"/>
</dbReference>
<keyword evidence="5 8" id="KW-1133">Transmembrane helix</keyword>
<evidence type="ECO:0000256" key="7">
    <source>
        <dbReference type="ARBA" id="ARBA00023180"/>
    </source>
</evidence>
<reference evidence="9" key="2">
    <citation type="submission" date="2025-09" db="UniProtKB">
        <authorList>
            <consortium name="Ensembl"/>
        </authorList>
    </citation>
    <scope>IDENTIFICATION</scope>
</reference>
<dbReference type="SUPFAM" id="SSF118215">
    <property type="entry name" value="Proton glutamate symport protein"/>
    <property type="match status" value="1"/>
</dbReference>
<dbReference type="PANTHER" id="PTHR11958">
    <property type="entry name" value="SODIUM/DICARBOXYLATE SYMPORTER-RELATED"/>
    <property type="match status" value="1"/>
</dbReference>
<dbReference type="Ensembl" id="ENSAOWT00000003105.1">
    <property type="protein sequence ID" value="ENSAOWP00000002703.1"/>
    <property type="gene ID" value="ENSAOWG00000001910.1"/>
</dbReference>
<dbReference type="PANTHER" id="PTHR11958:SF22">
    <property type="entry name" value="EXCITATORY AMINO ACID TRANSPORTER 5"/>
    <property type="match status" value="1"/>
</dbReference>
<reference evidence="9" key="1">
    <citation type="submission" date="2025-08" db="UniProtKB">
        <authorList>
            <consortium name="Ensembl"/>
        </authorList>
    </citation>
    <scope>IDENTIFICATION</scope>
</reference>
<dbReference type="AlphaFoldDB" id="A0A8B9NZ69"/>
<proteinExistence type="inferred from homology"/>
<keyword evidence="4 8" id="KW-0769">Symport</keyword>
<dbReference type="Pfam" id="PF00375">
    <property type="entry name" value="SDF"/>
    <property type="match status" value="2"/>
</dbReference>
<evidence type="ECO:0000256" key="2">
    <source>
        <dbReference type="ARBA" id="ARBA00022448"/>
    </source>
</evidence>
<feature type="transmembrane region" description="Helical" evidence="8">
    <location>
        <begin position="294"/>
        <end position="320"/>
    </location>
</feature>
<keyword evidence="7" id="KW-0325">Glycoprotein</keyword>
<dbReference type="PROSITE" id="PS00713">
    <property type="entry name" value="NA_DICARBOXYL_SYMP_1"/>
    <property type="match status" value="1"/>
</dbReference>
<dbReference type="GO" id="GO:0005313">
    <property type="term" value="F:L-glutamate transmembrane transporter activity"/>
    <property type="evidence" value="ECO:0007669"/>
    <property type="project" value="TreeGrafter"/>
</dbReference>
<dbReference type="InterPro" id="IPR001991">
    <property type="entry name" value="Na-dicarboxylate_symporter"/>
</dbReference>
<dbReference type="PRINTS" id="PR00173">
    <property type="entry name" value="EDTRNSPORT"/>
</dbReference>
<protein>
    <recommendedName>
        <fullName evidence="8">Amino acid transporter</fullName>
    </recommendedName>
</protein>
<evidence type="ECO:0000256" key="6">
    <source>
        <dbReference type="ARBA" id="ARBA00023136"/>
    </source>
</evidence>
<accession>A0A8B9NZ69</accession>
<dbReference type="InterPro" id="IPR018107">
    <property type="entry name" value="Na-dicarboxylate_symporter_CS"/>
</dbReference>
<dbReference type="PROSITE" id="PS00714">
    <property type="entry name" value="NA_DICARBOXYL_SYMP_2"/>
    <property type="match status" value="1"/>
</dbReference>
<evidence type="ECO:0000256" key="8">
    <source>
        <dbReference type="RuleBase" id="RU361216"/>
    </source>
</evidence>
<comment type="subcellular location">
    <subcellularLocation>
        <location evidence="1 8">Membrane</location>
        <topology evidence="1 8">Multi-pass membrane protein</topology>
    </subcellularLocation>
</comment>
<dbReference type="Gene3D" id="1.10.3860.10">
    <property type="entry name" value="Sodium:dicarboxylate symporter"/>
    <property type="match status" value="1"/>
</dbReference>
<feature type="transmembrane region" description="Helical" evidence="8">
    <location>
        <begin position="221"/>
        <end position="241"/>
    </location>
</feature>
<keyword evidence="3 8" id="KW-0812">Transmembrane</keyword>
<dbReference type="GO" id="GO:0005886">
    <property type="term" value="C:plasma membrane"/>
    <property type="evidence" value="ECO:0007669"/>
    <property type="project" value="TreeGrafter"/>
</dbReference>
<evidence type="ECO:0000256" key="4">
    <source>
        <dbReference type="ARBA" id="ARBA00022847"/>
    </source>
</evidence>